<dbReference type="Gene3D" id="3.30.70.80">
    <property type="entry name" value="Peptidase S8 propeptide/proteinase inhibitor I9"/>
    <property type="match status" value="1"/>
</dbReference>
<reference evidence="11" key="1">
    <citation type="submission" date="2023-06" db="EMBL/GenBank/DDBJ databases">
        <title>Genome-scale phylogeny and comparative genomics of the fungal order Sordariales.</title>
        <authorList>
            <consortium name="Lawrence Berkeley National Laboratory"/>
            <person name="Hensen N."/>
            <person name="Bonometti L."/>
            <person name="Westerberg I."/>
            <person name="Brannstrom I.O."/>
            <person name="Guillou S."/>
            <person name="Cros-Aarteil S."/>
            <person name="Calhoun S."/>
            <person name="Haridas S."/>
            <person name="Kuo A."/>
            <person name="Mondo S."/>
            <person name="Pangilinan J."/>
            <person name="Riley R."/>
            <person name="Labutti K."/>
            <person name="Andreopoulos B."/>
            <person name="Lipzen A."/>
            <person name="Chen C."/>
            <person name="Yanf M."/>
            <person name="Daum C."/>
            <person name="Ng V."/>
            <person name="Clum A."/>
            <person name="Steindorff A."/>
            <person name="Ohm R."/>
            <person name="Martin F."/>
            <person name="Silar P."/>
            <person name="Natvig D."/>
            <person name="Lalanne C."/>
            <person name="Gautier V."/>
            <person name="Ament-Velasquez S.L."/>
            <person name="Kruys A."/>
            <person name="Hutchinson M.I."/>
            <person name="Powell A.J."/>
            <person name="Barry K."/>
            <person name="Miller A.N."/>
            <person name="Grigoriev I.V."/>
            <person name="Debuchy R."/>
            <person name="Gladieux P."/>
            <person name="Thoren M.H."/>
            <person name="Johannesson H."/>
        </authorList>
    </citation>
    <scope>NUCLEOTIDE SEQUENCE</scope>
    <source>
        <strain evidence="11">CBS 540.89</strain>
    </source>
</reference>
<protein>
    <submittedName>
        <fullName evidence="11">Peptidase S8/S53 domain-containing protein</fullName>
    </submittedName>
</protein>
<dbReference type="InterPro" id="IPR022398">
    <property type="entry name" value="Peptidase_S8_His-AS"/>
</dbReference>
<dbReference type="PROSITE" id="PS00137">
    <property type="entry name" value="SUBTILASE_HIS"/>
    <property type="match status" value="1"/>
</dbReference>
<comment type="caution">
    <text evidence="11">The sequence shown here is derived from an EMBL/GenBank/DDBJ whole genome shotgun (WGS) entry which is preliminary data.</text>
</comment>
<keyword evidence="3 8" id="KW-0732">Signal</keyword>
<comment type="similarity">
    <text evidence="1 6 7">Belongs to the peptidase S8 family.</text>
</comment>
<evidence type="ECO:0000256" key="4">
    <source>
        <dbReference type="ARBA" id="ARBA00022801"/>
    </source>
</evidence>
<dbReference type="PROSITE" id="PS00138">
    <property type="entry name" value="SUBTILASE_SER"/>
    <property type="match status" value="1"/>
</dbReference>
<evidence type="ECO:0000256" key="7">
    <source>
        <dbReference type="RuleBase" id="RU003355"/>
    </source>
</evidence>
<dbReference type="GO" id="GO:0006508">
    <property type="term" value="P:proteolysis"/>
    <property type="evidence" value="ECO:0007669"/>
    <property type="project" value="UniProtKB-KW"/>
</dbReference>
<dbReference type="InterPro" id="IPR034193">
    <property type="entry name" value="PCSK9_ProteinaseK-like"/>
</dbReference>
<feature type="chain" id="PRO_5041337108" evidence="8">
    <location>
        <begin position="20"/>
        <end position="418"/>
    </location>
</feature>
<evidence type="ECO:0000256" key="6">
    <source>
        <dbReference type="PROSITE-ProRule" id="PRU01240"/>
    </source>
</evidence>
<dbReference type="PROSITE" id="PS00136">
    <property type="entry name" value="SUBTILASE_ASP"/>
    <property type="match status" value="1"/>
</dbReference>
<dbReference type="FunFam" id="3.40.50.200:FF:000014">
    <property type="entry name" value="Proteinase K"/>
    <property type="match status" value="1"/>
</dbReference>
<dbReference type="Proteomes" id="UP001172159">
    <property type="component" value="Unassembled WGS sequence"/>
</dbReference>
<dbReference type="PANTHER" id="PTHR43806:SF58">
    <property type="entry name" value="ALKALINE PROTEASE 1-RELATED"/>
    <property type="match status" value="1"/>
</dbReference>
<dbReference type="Gene3D" id="3.40.50.200">
    <property type="entry name" value="Peptidase S8/S53 domain"/>
    <property type="match status" value="1"/>
</dbReference>
<dbReference type="EMBL" id="JAUKTV010000017">
    <property type="protein sequence ID" value="KAK0710395.1"/>
    <property type="molecule type" value="Genomic_DNA"/>
</dbReference>
<evidence type="ECO:0000259" key="9">
    <source>
        <dbReference type="Pfam" id="PF00082"/>
    </source>
</evidence>
<dbReference type="InterPro" id="IPR023827">
    <property type="entry name" value="Peptidase_S8_Asp-AS"/>
</dbReference>
<dbReference type="AlphaFoldDB" id="A0AA40A724"/>
<dbReference type="SUPFAM" id="SSF54897">
    <property type="entry name" value="Protease propeptides/inhibitors"/>
    <property type="match status" value="1"/>
</dbReference>
<dbReference type="PRINTS" id="PR00723">
    <property type="entry name" value="SUBTILISIN"/>
</dbReference>
<evidence type="ECO:0000256" key="2">
    <source>
        <dbReference type="ARBA" id="ARBA00022670"/>
    </source>
</evidence>
<keyword evidence="4 6" id="KW-0378">Hydrolase</keyword>
<dbReference type="PANTHER" id="PTHR43806">
    <property type="entry name" value="PEPTIDASE S8"/>
    <property type="match status" value="1"/>
</dbReference>
<evidence type="ECO:0000256" key="1">
    <source>
        <dbReference type="ARBA" id="ARBA00011073"/>
    </source>
</evidence>
<dbReference type="InterPro" id="IPR050131">
    <property type="entry name" value="Peptidase_S8_subtilisin-like"/>
</dbReference>
<keyword evidence="2 6" id="KW-0645">Protease</keyword>
<dbReference type="InterPro" id="IPR015500">
    <property type="entry name" value="Peptidase_S8_subtilisin-rel"/>
</dbReference>
<gene>
    <name evidence="11" type="ORF">B0T21DRAFT_396635</name>
</gene>
<feature type="domain" description="Inhibitor I9" evidence="10">
    <location>
        <begin position="37"/>
        <end position="111"/>
    </location>
</feature>
<dbReference type="Pfam" id="PF00082">
    <property type="entry name" value="Peptidase_S8"/>
    <property type="match status" value="1"/>
</dbReference>
<dbReference type="CDD" id="cd04077">
    <property type="entry name" value="Peptidases_S8_PCSK9_ProteinaseK_like"/>
    <property type="match status" value="1"/>
</dbReference>
<dbReference type="InterPro" id="IPR037045">
    <property type="entry name" value="S8pro/Inhibitor_I9_sf"/>
</dbReference>
<dbReference type="PROSITE" id="PS51892">
    <property type="entry name" value="SUBTILASE"/>
    <property type="match status" value="1"/>
</dbReference>
<feature type="signal peptide" evidence="8">
    <location>
        <begin position="1"/>
        <end position="19"/>
    </location>
</feature>
<feature type="active site" description="Charge relay system" evidence="6">
    <location>
        <position position="174"/>
    </location>
</feature>
<evidence type="ECO:0000256" key="8">
    <source>
        <dbReference type="SAM" id="SignalP"/>
    </source>
</evidence>
<dbReference type="InterPro" id="IPR023828">
    <property type="entry name" value="Peptidase_S8_Ser-AS"/>
</dbReference>
<keyword evidence="5 6" id="KW-0720">Serine protease</keyword>
<dbReference type="GO" id="GO:0004252">
    <property type="term" value="F:serine-type endopeptidase activity"/>
    <property type="evidence" value="ECO:0007669"/>
    <property type="project" value="UniProtKB-UniRule"/>
</dbReference>
<evidence type="ECO:0000259" key="10">
    <source>
        <dbReference type="Pfam" id="PF05922"/>
    </source>
</evidence>
<evidence type="ECO:0000256" key="5">
    <source>
        <dbReference type="ARBA" id="ARBA00022825"/>
    </source>
</evidence>
<evidence type="ECO:0000313" key="11">
    <source>
        <dbReference type="EMBL" id="KAK0710395.1"/>
    </source>
</evidence>
<feature type="domain" description="Peptidase S8/S53" evidence="9">
    <location>
        <begin position="165"/>
        <end position="380"/>
    </location>
</feature>
<name>A0AA40A724_9PEZI</name>
<keyword evidence="12" id="KW-1185">Reference proteome</keyword>
<proteinExistence type="inferred from homology"/>
<accession>A0AA40A724</accession>
<dbReference type="GO" id="GO:0005576">
    <property type="term" value="C:extracellular region"/>
    <property type="evidence" value="ECO:0007669"/>
    <property type="project" value="UniProtKB-ARBA"/>
</dbReference>
<dbReference type="InterPro" id="IPR000209">
    <property type="entry name" value="Peptidase_S8/S53_dom"/>
</dbReference>
<dbReference type="SUPFAM" id="SSF52743">
    <property type="entry name" value="Subtilisin-like"/>
    <property type="match status" value="1"/>
</dbReference>
<sequence length="418" mass="43637">MKFTTTLCGLAGLLGLALAAVPIQNDGISADIVVPDKYIIKYKANADAGRKKKHESDVTSKAKKKNKKGVVDTINIDGLSGYVAEIPDSELKELRDSDLIEYIEKDSIIKINGVAAAPVTADPVEEEHELAKRAYVTQLHAAWGLARISRRSTWNSGYYYDTTAGQGIRVYVLDTGIRTTHVEFEGRAVWGANFIAGSPNADEYGHGTHVAGTIAGKTYGVAKKATVVAVKVLDKNGSGTMSGLILGLNWAVNNAKARGIAKKAVVNISLGGGYTASVNAAVKAATDAGLTIVVSAGNSNANSGNYSPASAPSAITVGAIDGTRYRAWFSNWGSLVDIFAPGVSVLSAYHTSDTASWYMDGTSMAAPHVAGLAAYFIAKENLSGSVAVTNRIYGASVTGVVGDPKGSWNRLAYNAGGA</sequence>
<evidence type="ECO:0000313" key="12">
    <source>
        <dbReference type="Proteomes" id="UP001172159"/>
    </source>
</evidence>
<feature type="active site" description="Charge relay system" evidence="6">
    <location>
        <position position="206"/>
    </location>
</feature>
<dbReference type="InterPro" id="IPR036852">
    <property type="entry name" value="Peptidase_S8/S53_dom_sf"/>
</dbReference>
<dbReference type="Pfam" id="PF05922">
    <property type="entry name" value="Inhibitor_I9"/>
    <property type="match status" value="1"/>
</dbReference>
<organism evidence="11 12">
    <name type="scientific">Apiosordaria backusii</name>
    <dbReference type="NCBI Taxonomy" id="314023"/>
    <lineage>
        <taxon>Eukaryota</taxon>
        <taxon>Fungi</taxon>
        <taxon>Dikarya</taxon>
        <taxon>Ascomycota</taxon>
        <taxon>Pezizomycotina</taxon>
        <taxon>Sordariomycetes</taxon>
        <taxon>Sordariomycetidae</taxon>
        <taxon>Sordariales</taxon>
        <taxon>Lasiosphaeriaceae</taxon>
        <taxon>Apiosordaria</taxon>
    </lineage>
</organism>
<feature type="active site" description="Charge relay system" evidence="6">
    <location>
        <position position="363"/>
    </location>
</feature>
<dbReference type="InterPro" id="IPR010259">
    <property type="entry name" value="S8pro/Inhibitor_I9"/>
</dbReference>
<evidence type="ECO:0000256" key="3">
    <source>
        <dbReference type="ARBA" id="ARBA00022729"/>
    </source>
</evidence>